<keyword evidence="7" id="KW-1185">Reference proteome</keyword>
<evidence type="ECO:0000256" key="4">
    <source>
        <dbReference type="SAM" id="MobiDB-lite"/>
    </source>
</evidence>
<protein>
    <recommendedName>
        <fullName evidence="5">Carbohydrate kinase FGGY N-terminal domain-containing protein</fullName>
    </recommendedName>
</protein>
<feature type="region of interest" description="Disordered" evidence="4">
    <location>
        <begin position="493"/>
        <end position="513"/>
    </location>
</feature>
<gene>
    <name evidence="6" type="ORF">RRG08_007729</name>
</gene>
<dbReference type="EMBL" id="JAWDGP010006071">
    <property type="protein sequence ID" value="KAK3747871.1"/>
    <property type="molecule type" value="Genomic_DNA"/>
</dbReference>
<feature type="domain" description="Carbohydrate kinase FGGY N-terminal" evidence="5">
    <location>
        <begin position="34"/>
        <end position="282"/>
    </location>
</feature>
<dbReference type="GO" id="GO:0005829">
    <property type="term" value="C:cytosol"/>
    <property type="evidence" value="ECO:0007669"/>
    <property type="project" value="TreeGrafter"/>
</dbReference>
<organism evidence="6 7">
    <name type="scientific">Elysia crispata</name>
    <name type="common">lettuce slug</name>
    <dbReference type="NCBI Taxonomy" id="231223"/>
    <lineage>
        <taxon>Eukaryota</taxon>
        <taxon>Metazoa</taxon>
        <taxon>Spiralia</taxon>
        <taxon>Lophotrochozoa</taxon>
        <taxon>Mollusca</taxon>
        <taxon>Gastropoda</taxon>
        <taxon>Heterobranchia</taxon>
        <taxon>Euthyneura</taxon>
        <taxon>Panpulmonata</taxon>
        <taxon>Sacoglossa</taxon>
        <taxon>Placobranchoidea</taxon>
        <taxon>Plakobranchidae</taxon>
        <taxon>Elysia</taxon>
    </lineage>
</organism>
<keyword evidence="3" id="KW-0418">Kinase</keyword>
<evidence type="ECO:0000313" key="6">
    <source>
        <dbReference type="EMBL" id="KAK3747871.1"/>
    </source>
</evidence>
<proteinExistence type="inferred from homology"/>
<dbReference type="InterPro" id="IPR018484">
    <property type="entry name" value="FGGY_N"/>
</dbReference>
<dbReference type="InterPro" id="IPR043129">
    <property type="entry name" value="ATPase_NBD"/>
</dbReference>
<evidence type="ECO:0000256" key="2">
    <source>
        <dbReference type="ARBA" id="ARBA00022679"/>
    </source>
</evidence>
<evidence type="ECO:0000313" key="7">
    <source>
        <dbReference type="Proteomes" id="UP001283361"/>
    </source>
</evidence>
<dbReference type="PANTHER" id="PTHR10196">
    <property type="entry name" value="SUGAR KINASE"/>
    <property type="match status" value="1"/>
</dbReference>
<dbReference type="GO" id="GO:0050277">
    <property type="term" value="F:sedoheptulokinase activity"/>
    <property type="evidence" value="ECO:0007669"/>
    <property type="project" value="TreeGrafter"/>
</dbReference>
<dbReference type="Proteomes" id="UP001283361">
    <property type="component" value="Unassembled WGS sequence"/>
</dbReference>
<accession>A0AAE1CZU3</accession>
<dbReference type="Pfam" id="PF00370">
    <property type="entry name" value="FGGY_N"/>
    <property type="match status" value="1"/>
</dbReference>
<comment type="similarity">
    <text evidence="1">Belongs to the FGGY kinase family.</text>
</comment>
<keyword evidence="2" id="KW-0808">Transferase</keyword>
<evidence type="ECO:0000256" key="1">
    <source>
        <dbReference type="ARBA" id="ARBA00009156"/>
    </source>
</evidence>
<dbReference type="Gene3D" id="3.30.420.40">
    <property type="match status" value="1"/>
</dbReference>
<evidence type="ECO:0000259" key="5">
    <source>
        <dbReference type="Pfam" id="PF00370"/>
    </source>
</evidence>
<name>A0AAE1CZU3_9GAST</name>
<dbReference type="PANTHER" id="PTHR10196:SF67">
    <property type="entry name" value="SEDOHEPTULOKINASE"/>
    <property type="match status" value="1"/>
</dbReference>
<comment type="caution">
    <text evidence="6">The sequence shown here is derived from an EMBL/GenBank/DDBJ whole genome shotgun (WGS) entry which is preliminary data.</text>
</comment>
<evidence type="ECO:0000256" key="3">
    <source>
        <dbReference type="ARBA" id="ARBA00022777"/>
    </source>
</evidence>
<dbReference type="AlphaFoldDB" id="A0AAE1CZU3"/>
<dbReference type="SUPFAM" id="SSF53067">
    <property type="entry name" value="Actin-like ATPase domain"/>
    <property type="match status" value="1"/>
</dbReference>
<sequence>MPVLVDYSDCVVESIIFIGQSSQTKGMTDKETEYWLGIDLGTTSVKVVLLDLDGNVLCSKSKQTCADVESDEGDCGYEQDPSKIMEVTEDVISTVIYPYKENVKGVGITGQMHGVMLWSEEKQNPIKAQQCKKDFPHHSNLYTWQDQRCSPEFLGSLPNQSDCHQTLSTGYGCATLFWLTQHRQALVKDQGFTACGTIMDYLVCRLCELDHPVTSDHLAASFGYFNKEITAWDEVLIQNGDFPYHLLPHIIPAGKVVGHTFEVFGLPMGVPVFVAMGDVQCAMQAMLSSPHDAVVNISTSIQLGFAVSKAKREKIVQTSPACISFFPYFDDQELALFAGLNGGNAIFCFAESIAQWVSDLGIASDIKATSLLPKLQNLSENLRAKNSLVSKHVSSPLVIHPVLFGERHDKSLKASVSGLDYASLSNVGLLFHSLSEGVVNHLHCMVSPEYLASQGIARLQVSGSVPTNNVVVIDRLRLLYSGRAHASENKDHVFHDVGSPQGTGGIGCDNETGDVEGVKPRVEVVMDTRGLESVGSALGAARVAHSYSSSR</sequence>
<reference evidence="6" key="1">
    <citation type="journal article" date="2023" name="G3 (Bethesda)">
        <title>A reference genome for the long-term kleptoplast-retaining sea slug Elysia crispata morphotype clarki.</title>
        <authorList>
            <person name="Eastman K.E."/>
            <person name="Pendleton A.L."/>
            <person name="Shaikh M.A."/>
            <person name="Suttiyut T."/>
            <person name="Ogas R."/>
            <person name="Tomko P."/>
            <person name="Gavelis G."/>
            <person name="Widhalm J.R."/>
            <person name="Wisecaver J.H."/>
        </authorList>
    </citation>
    <scope>NUCLEOTIDE SEQUENCE</scope>
    <source>
        <strain evidence="6">ECLA1</strain>
    </source>
</reference>
<dbReference type="GO" id="GO:0006071">
    <property type="term" value="P:glycerol metabolic process"/>
    <property type="evidence" value="ECO:0007669"/>
    <property type="project" value="TreeGrafter"/>
</dbReference>
<dbReference type="CDD" id="cd07777">
    <property type="entry name" value="ASKHA_NBD_FGGY_SHK"/>
    <property type="match status" value="1"/>
</dbReference>